<organism evidence="2 4">
    <name type="scientific">Pseudomonas aylmerensis</name>
    <dbReference type="NCBI Taxonomy" id="1869229"/>
    <lineage>
        <taxon>Bacteria</taxon>
        <taxon>Pseudomonadati</taxon>
        <taxon>Pseudomonadota</taxon>
        <taxon>Gammaproteobacteria</taxon>
        <taxon>Pseudomonadales</taxon>
        <taxon>Pseudomonadaceae</taxon>
        <taxon>Pseudomonas</taxon>
    </lineage>
</organism>
<dbReference type="InterPro" id="IPR010982">
    <property type="entry name" value="Lambda_DNA-bd_dom_sf"/>
</dbReference>
<dbReference type="RefSeq" id="WP_065908188.1">
    <property type="nucleotide sequence ID" value="NZ_MAUE01000041.1"/>
</dbReference>
<evidence type="ECO:0000313" key="4">
    <source>
        <dbReference type="Proteomes" id="UP000240571"/>
    </source>
</evidence>
<dbReference type="InterPro" id="IPR031856">
    <property type="entry name" value="YdaS_toxin-like"/>
</dbReference>
<dbReference type="EMBL" id="PYWW01000026">
    <property type="protein sequence ID" value="PTC29624.1"/>
    <property type="molecule type" value="Genomic_DNA"/>
</dbReference>
<keyword evidence="3" id="KW-1185">Reference proteome</keyword>
<evidence type="ECO:0000313" key="2">
    <source>
        <dbReference type="EMBL" id="PTC29624.1"/>
    </source>
</evidence>
<evidence type="ECO:0000313" key="3">
    <source>
        <dbReference type="Proteomes" id="UP000095081"/>
    </source>
</evidence>
<gene>
    <name evidence="1" type="ORF">BBG20_24980</name>
    <name evidence="2" type="ORF">C9382_11965</name>
</gene>
<dbReference type="Gene3D" id="1.10.260.40">
    <property type="entry name" value="lambda repressor-like DNA-binding domains"/>
    <property type="match status" value="1"/>
</dbReference>
<dbReference type="Proteomes" id="UP000240571">
    <property type="component" value="Unassembled WGS sequence"/>
</dbReference>
<dbReference type="GO" id="GO:0003677">
    <property type="term" value="F:DNA binding"/>
    <property type="evidence" value="ECO:0007669"/>
    <property type="project" value="InterPro"/>
</dbReference>
<comment type="caution">
    <text evidence="2">The sequence shown here is derived from an EMBL/GenBank/DDBJ whole genome shotgun (WGS) entry which is preliminary data.</text>
</comment>
<dbReference type="AlphaFoldDB" id="A0A2T4G1S5"/>
<proteinExistence type="predicted"/>
<reference evidence="2 4" key="2">
    <citation type="submission" date="2018-03" db="EMBL/GenBank/DDBJ databases">
        <title>Diversity of bacteria associated with corn roots inoculated with woodland soils in Canada, and Description of Pseudomonas aylmerense sp. nov.</title>
        <authorList>
            <person name="Tambong J.T."/>
            <person name="Xu R."/>
            <person name="Tchagang C."/>
        </authorList>
    </citation>
    <scope>NUCLEOTIDE SEQUENCE [LARGE SCALE GENOMIC DNA]</scope>
    <source>
        <strain evidence="2 4">S1E44</strain>
    </source>
</reference>
<dbReference type="Proteomes" id="UP000095081">
    <property type="component" value="Unassembled WGS sequence"/>
</dbReference>
<evidence type="ECO:0000313" key="1">
    <source>
        <dbReference type="EMBL" id="OCW20896.1"/>
    </source>
</evidence>
<name>A0A2T4G1S5_9PSED</name>
<dbReference type="Pfam" id="PF15943">
    <property type="entry name" value="YdaS_toxin"/>
    <property type="match status" value="1"/>
</dbReference>
<dbReference type="OrthoDB" id="6446140at2"/>
<reference evidence="1 3" key="1">
    <citation type="submission" date="2016-06" db="EMBL/GenBank/DDBJ databases">
        <title>Draft genome sequence of Pseudomonas sp. S1E40, a novel strain antagonistic activity to fungal plant pathogen.</title>
        <authorList>
            <person name="Tambong J.T."/>
            <person name="Tchagang C."/>
            <person name="Xu R."/>
        </authorList>
    </citation>
    <scope>NUCLEOTIDE SEQUENCE [LARGE SCALE GENOMIC DNA]</scope>
    <source>
        <strain evidence="1 3">S1E40</strain>
    </source>
</reference>
<accession>A0A2T4G1S5</accession>
<sequence>MTLHEFLKGLNKTDLEAFASKCDTSAGQLRQVAYCNRRASAALAVNIERESKGAVVCEVMRPDIDWAYLRGSEAA</sequence>
<dbReference type="EMBL" id="MAUE01000041">
    <property type="protein sequence ID" value="OCW20896.1"/>
    <property type="molecule type" value="Genomic_DNA"/>
</dbReference>
<protein>
    <submittedName>
        <fullName evidence="2">Uncharacterized protein</fullName>
    </submittedName>
</protein>